<feature type="transmembrane region" description="Helical" evidence="1">
    <location>
        <begin position="40"/>
        <end position="61"/>
    </location>
</feature>
<accession>A0A2V3ACY7</accession>
<sequence length="221" mass="25380">MIIGFLIYYRKFYILGGFLVGILLPVALFLASMTEGATSGLLLVMMVPPEVVVGVSLGYVIQRAVDRKRGTVQRGAKAIKYGLIAVFTLMIGFMAILFIHKMYSNHKYEQSIEEKKYELRKQFEEEFMETAFDMGMKNDTYVLGFESGITIAGYEDHDGLFAEGTLFFKTRGNKTHTEDAFQSFKDEIIQEFNRMKDRQTYQNLKLNDWAENNIRIVVVPK</sequence>
<reference evidence="2 3" key="1">
    <citation type="submission" date="2018-05" db="EMBL/GenBank/DDBJ databases">
        <title>Freshwater and sediment microbial communities from various areas in North America, analyzing microbe dynamics in response to fracking.</title>
        <authorList>
            <person name="Lamendella R."/>
        </authorList>
    </citation>
    <scope>NUCLEOTIDE SEQUENCE [LARGE SCALE GENOMIC DNA]</scope>
    <source>
        <strain evidence="2 3">15_TX</strain>
    </source>
</reference>
<proteinExistence type="predicted"/>
<organism evidence="2 3">
    <name type="scientific">Cytobacillus oceanisediminis</name>
    <dbReference type="NCBI Taxonomy" id="665099"/>
    <lineage>
        <taxon>Bacteria</taxon>
        <taxon>Bacillati</taxon>
        <taxon>Bacillota</taxon>
        <taxon>Bacilli</taxon>
        <taxon>Bacillales</taxon>
        <taxon>Bacillaceae</taxon>
        <taxon>Cytobacillus</taxon>
    </lineage>
</organism>
<evidence type="ECO:0000256" key="1">
    <source>
        <dbReference type="SAM" id="Phobius"/>
    </source>
</evidence>
<dbReference type="AlphaFoldDB" id="A0A2V3ACY7"/>
<keyword evidence="1" id="KW-0472">Membrane</keyword>
<keyword evidence="1" id="KW-1133">Transmembrane helix</keyword>
<name>A0A2V3ACY7_9BACI</name>
<protein>
    <submittedName>
        <fullName evidence="2">Uncharacterized protein</fullName>
    </submittedName>
</protein>
<comment type="caution">
    <text evidence="2">The sequence shown here is derived from an EMBL/GenBank/DDBJ whole genome shotgun (WGS) entry which is preliminary data.</text>
</comment>
<evidence type="ECO:0000313" key="2">
    <source>
        <dbReference type="EMBL" id="PWW31394.1"/>
    </source>
</evidence>
<feature type="transmembrane region" description="Helical" evidence="1">
    <location>
        <begin position="81"/>
        <end position="103"/>
    </location>
</feature>
<dbReference type="RefSeq" id="WP_142669510.1">
    <property type="nucleotide sequence ID" value="NZ_QGTW01000002.1"/>
</dbReference>
<dbReference type="EMBL" id="QGTW01000002">
    <property type="protein sequence ID" value="PWW31394.1"/>
    <property type="molecule type" value="Genomic_DNA"/>
</dbReference>
<evidence type="ECO:0000313" key="3">
    <source>
        <dbReference type="Proteomes" id="UP000247150"/>
    </source>
</evidence>
<keyword evidence="1" id="KW-0812">Transmembrane</keyword>
<feature type="transmembrane region" description="Helical" evidence="1">
    <location>
        <begin position="12"/>
        <end position="34"/>
    </location>
</feature>
<gene>
    <name evidence="2" type="ORF">DFO73_102391</name>
</gene>
<dbReference type="Proteomes" id="UP000247150">
    <property type="component" value="Unassembled WGS sequence"/>
</dbReference>